<evidence type="ECO:0000256" key="1">
    <source>
        <dbReference type="SAM" id="MobiDB-lite"/>
    </source>
</evidence>
<sequence length="220" mass="24629">MKSSKNGIDPKNPLNLADFDDNSDHTVTNILKQAQEKLKTKSIPNPNSKPIKFIQYAPNKPKTNSSKEFIKFRVTVPKKPKVPHTNYTSHKMLNPITINDSSDTCYSVSSNIFNSSPQINIQTPKLLPSKISPIPSPTQPLPIINRSLNFIDTPPNNQNYIETLKHELEFDFGFPFHLIVSKLVLMSAKTIPVMFMPARLPMLIHDLISGTPGSSALLQK</sequence>
<feature type="region of interest" description="Disordered" evidence="1">
    <location>
        <begin position="1"/>
        <end position="23"/>
    </location>
</feature>
<proteinExistence type="predicted"/>
<dbReference type="OrthoDB" id="5682419at2759"/>
<evidence type="ECO:0000313" key="3">
    <source>
        <dbReference type="Proteomes" id="UP000187283"/>
    </source>
</evidence>
<comment type="caution">
    <text evidence="2">The sequence shown here is derived from an EMBL/GenBank/DDBJ whole genome shotgun (WGS) entry which is preliminary data.</text>
</comment>
<organism evidence="2 3">
    <name type="scientific">Smittium culicis</name>
    <dbReference type="NCBI Taxonomy" id="133412"/>
    <lineage>
        <taxon>Eukaryota</taxon>
        <taxon>Fungi</taxon>
        <taxon>Fungi incertae sedis</taxon>
        <taxon>Zoopagomycota</taxon>
        <taxon>Kickxellomycotina</taxon>
        <taxon>Harpellomycetes</taxon>
        <taxon>Harpellales</taxon>
        <taxon>Legeriomycetaceae</taxon>
        <taxon>Smittium</taxon>
    </lineage>
</organism>
<reference evidence="2 3" key="1">
    <citation type="submission" date="2017-01" db="EMBL/GenBank/DDBJ databases">
        <authorList>
            <person name="Mah S.A."/>
            <person name="Swanson W.J."/>
            <person name="Moy G.W."/>
            <person name="Vacquier V.D."/>
        </authorList>
    </citation>
    <scope>NUCLEOTIDE SEQUENCE [LARGE SCALE GENOMIC DNA]</scope>
    <source>
        <strain evidence="2 3">GSMNP</strain>
    </source>
</reference>
<dbReference type="Proteomes" id="UP000187283">
    <property type="component" value="Unassembled WGS sequence"/>
</dbReference>
<dbReference type="AlphaFoldDB" id="A0A1R1Y1E7"/>
<name>A0A1R1Y1E7_9FUNG</name>
<gene>
    <name evidence="2" type="ORF">AYI70_g3898</name>
</gene>
<accession>A0A1R1Y1E7</accession>
<protein>
    <submittedName>
        <fullName evidence="2">Uncharacterized protein</fullName>
    </submittedName>
</protein>
<dbReference type="EMBL" id="LSSN01001154">
    <property type="protein sequence ID" value="OMJ20781.1"/>
    <property type="molecule type" value="Genomic_DNA"/>
</dbReference>
<evidence type="ECO:0000313" key="2">
    <source>
        <dbReference type="EMBL" id="OMJ20781.1"/>
    </source>
</evidence>
<keyword evidence="3" id="KW-1185">Reference proteome</keyword>